<evidence type="ECO:0000256" key="2">
    <source>
        <dbReference type="ARBA" id="ARBA00026073"/>
    </source>
</evidence>
<dbReference type="PANTHER" id="PTHR30231">
    <property type="entry name" value="DNA POLYMERASE III SUBUNIT EPSILON"/>
    <property type="match status" value="1"/>
</dbReference>
<dbReference type="GO" id="GO:0003676">
    <property type="term" value="F:nucleic acid binding"/>
    <property type="evidence" value="ECO:0007669"/>
    <property type="project" value="InterPro"/>
</dbReference>
<sequence>MESFVAIDFETANQHRSSVCSVGLVVVENHVITDSYYSLIKPIPDFYSYWNTQVHGLTSEDTASALFFPDIWQEMNAIIGDLPLVAHNSVFDEGCFKAVLAAYNLPIPNNPFYCTYRKAKKMFPELPNHKLNTVSSYVGYNLKNHHNALADAEACAFIALEVFND</sequence>
<dbReference type="GO" id="GO:0006259">
    <property type="term" value="P:DNA metabolic process"/>
    <property type="evidence" value="ECO:0007669"/>
    <property type="project" value="UniProtKB-ARBA"/>
</dbReference>
<organism evidence="4 5">
    <name type="scientific">Myroides albus</name>
    <dbReference type="NCBI Taxonomy" id="2562892"/>
    <lineage>
        <taxon>Bacteria</taxon>
        <taxon>Pseudomonadati</taxon>
        <taxon>Bacteroidota</taxon>
        <taxon>Flavobacteriia</taxon>
        <taxon>Flavobacteriales</taxon>
        <taxon>Flavobacteriaceae</taxon>
        <taxon>Myroides</taxon>
    </lineage>
</organism>
<reference evidence="4 5" key="1">
    <citation type="submission" date="2019-11" db="EMBL/GenBank/DDBJ databases">
        <title>Genome of Strain BIT-d1.</title>
        <authorList>
            <person name="Yang Y."/>
        </authorList>
    </citation>
    <scope>NUCLEOTIDE SEQUENCE [LARGE SCALE GENOMIC DNA]</scope>
    <source>
        <strain evidence="4 5">BIT-d1</strain>
    </source>
</reference>
<comment type="caution">
    <text evidence="4">The sequence shown here is derived from an EMBL/GenBank/DDBJ whole genome shotgun (WGS) entry which is preliminary data.</text>
</comment>
<evidence type="ECO:0000256" key="1">
    <source>
        <dbReference type="ARBA" id="ARBA00025483"/>
    </source>
</evidence>
<name>A0A6I3LK44_9FLAO</name>
<accession>A0A6I3LK44</accession>
<dbReference type="EMBL" id="WMJX01000002">
    <property type="protein sequence ID" value="MTG96861.1"/>
    <property type="molecule type" value="Genomic_DNA"/>
</dbReference>
<dbReference type="SUPFAM" id="SSF53098">
    <property type="entry name" value="Ribonuclease H-like"/>
    <property type="match status" value="1"/>
</dbReference>
<dbReference type="GO" id="GO:0008408">
    <property type="term" value="F:3'-5' exonuclease activity"/>
    <property type="evidence" value="ECO:0007669"/>
    <property type="project" value="TreeGrafter"/>
</dbReference>
<dbReference type="RefSeq" id="WP_155090914.1">
    <property type="nucleotide sequence ID" value="NZ_CP102754.1"/>
</dbReference>
<protein>
    <submittedName>
        <fullName evidence="4">DNA polymerase III subunit epsilon</fullName>
    </submittedName>
</protein>
<evidence type="ECO:0000313" key="4">
    <source>
        <dbReference type="EMBL" id="MTG96861.1"/>
    </source>
</evidence>
<dbReference type="PANTHER" id="PTHR30231:SF42">
    <property type="entry name" value="EXONUCLEASE"/>
    <property type="match status" value="1"/>
</dbReference>
<evidence type="ECO:0000259" key="3">
    <source>
        <dbReference type="SMART" id="SM00479"/>
    </source>
</evidence>
<dbReference type="AlphaFoldDB" id="A0A6I3LK44"/>
<dbReference type="CDD" id="cd06130">
    <property type="entry name" value="DNA_pol_III_epsilon_like"/>
    <property type="match status" value="1"/>
</dbReference>
<proteinExistence type="predicted"/>
<dbReference type="GO" id="GO:0005829">
    <property type="term" value="C:cytosol"/>
    <property type="evidence" value="ECO:0007669"/>
    <property type="project" value="TreeGrafter"/>
</dbReference>
<keyword evidence="5" id="KW-1185">Reference proteome</keyword>
<dbReference type="FunFam" id="3.30.420.10:FF:000045">
    <property type="entry name" value="3'-5' exonuclease DinG"/>
    <property type="match status" value="1"/>
</dbReference>
<comment type="function">
    <text evidence="1">DNA polymerase III is a complex, multichain enzyme responsible for most of the replicative synthesis in bacteria. The epsilon subunit contain the editing function and is a proofreading 3'-5' exonuclease.</text>
</comment>
<dbReference type="Gene3D" id="3.30.420.10">
    <property type="entry name" value="Ribonuclease H-like superfamily/Ribonuclease H"/>
    <property type="match status" value="1"/>
</dbReference>
<dbReference type="InterPro" id="IPR013520">
    <property type="entry name" value="Ribonucl_H"/>
</dbReference>
<feature type="domain" description="Exonuclease" evidence="3">
    <location>
        <begin position="3"/>
        <end position="164"/>
    </location>
</feature>
<evidence type="ECO:0000313" key="5">
    <source>
        <dbReference type="Proteomes" id="UP000438760"/>
    </source>
</evidence>
<comment type="subunit">
    <text evidence="2">DNA polymerase III contains a core (composed of alpha, epsilon and theta chains) that associates with a tau subunit. This core dimerizes to form the POLIII' complex. PolIII' associates with the gamma complex (composed of gamma, delta, delta', psi and chi chains) and with the beta chain to form the complete DNA polymerase III complex.</text>
</comment>
<dbReference type="Proteomes" id="UP000438760">
    <property type="component" value="Unassembled WGS sequence"/>
</dbReference>
<gene>
    <name evidence="4" type="ORF">GJV76_01660</name>
</gene>
<dbReference type="Pfam" id="PF00929">
    <property type="entry name" value="RNase_T"/>
    <property type="match status" value="1"/>
</dbReference>
<dbReference type="OrthoDB" id="9803913at2"/>
<dbReference type="InterPro" id="IPR012337">
    <property type="entry name" value="RNaseH-like_sf"/>
</dbReference>
<dbReference type="InterPro" id="IPR036397">
    <property type="entry name" value="RNaseH_sf"/>
</dbReference>
<dbReference type="SMART" id="SM00479">
    <property type="entry name" value="EXOIII"/>
    <property type="match status" value="1"/>
</dbReference>